<dbReference type="Proteomes" id="UP000244224">
    <property type="component" value="Unassembled WGS sequence"/>
</dbReference>
<gene>
    <name evidence="1" type="ORF">C8N34_1322</name>
</gene>
<accession>A0A2T6ABF4</accession>
<dbReference type="RefSeq" id="WP_108130839.1">
    <property type="nucleotide sequence ID" value="NZ_QBKP01000032.1"/>
</dbReference>
<comment type="caution">
    <text evidence="1">The sequence shown here is derived from an EMBL/GenBank/DDBJ whole genome shotgun (WGS) entry which is preliminary data.</text>
</comment>
<protein>
    <submittedName>
        <fullName evidence="1">Uncharacterized protein</fullName>
    </submittedName>
</protein>
<proteinExistence type="predicted"/>
<evidence type="ECO:0000313" key="1">
    <source>
        <dbReference type="EMBL" id="PTX41144.1"/>
    </source>
</evidence>
<dbReference type="EMBL" id="QBKP01000032">
    <property type="protein sequence ID" value="PTX41144.1"/>
    <property type="molecule type" value="Genomic_DNA"/>
</dbReference>
<name>A0A2T6ABF4_9RHOB</name>
<reference evidence="1 2" key="1">
    <citation type="submission" date="2018-04" db="EMBL/GenBank/DDBJ databases">
        <title>Genomic Encyclopedia of Archaeal and Bacterial Type Strains, Phase II (KMG-II): from individual species to whole genera.</title>
        <authorList>
            <person name="Goeker M."/>
        </authorList>
    </citation>
    <scope>NUCLEOTIDE SEQUENCE [LARGE SCALE GENOMIC DNA]</scope>
    <source>
        <strain evidence="1 2">DSM 21823</strain>
    </source>
</reference>
<evidence type="ECO:0000313" key="2">
    <source>
        <dbReference type="Proteomes" id="UP000244224"/>
    </source>
</evidence>
<organism evidence="1 2">
    <name type="scientific">Gemmobacter caeni</name>
    <dbReference type="NCBI Taxonomy" id="589035"/>
    <lineage>
        <taxon>Bacteria</taxon>
        <taxon>Pseudomonadati</taxon>
        <taxon>Pseudomonadota</taxon>
        <taxon>Alphaproteobacteria</taxon>
        <taxon>Rhodobacterales</taxon>
        <taxon>Paracoccaceae</taxon>
        <taxon>Gemmobacter</taxon>
    </lineage>
</organism>
<dbReference type="OrthoDB" id="7375890at2"/>
<sequence>MTAPISQTAFCGPGDNLIGGVLARLRLSDRLPLRVSCSCLAHWDDPALDQLCINREVDLGTCGDLAAAMALVRNGVASGHVDAGRDAALRLVPQFLTILDAEHCLVLAGEAQMGGVQWCTPVNSDAEARRVVNEACGFRAKARAATDADEAASAAALLTRAQALEGRLVDPFWRDLAAAAVDLALVA</sequence>
<keyword evidence="2" id="KW-1185">Reference proteome</keyword>
<dbReference type="AlphaFoldDB" id="A0A2T6ABF4"/>